<evidence type="ECO:0000313" key="2">
    <source>
        <dbReference type="EMBL" id="VDP13388.1"/>
    </source>
</evidence>
<dbReference type="WBParaSite" id="OFLC_0001329701-mRNA-1">
    <property type="protein sequence ID" value="OFLC_0001329701-mRNA-1"/>
    <property type="gene ID" value="OFLC_0001329701"/>
</dbReference>
<dbReference type="AlphaFoldDB" id="A0A183I0N4"/>
<gene>
    <name evidence="2" type="ORF">OFLC_LOCUS13296</name>
</gene>
<evidence type="ECO:0000313" key="3">
    <source>
        <dbReference type="Proteomes" id="UP000267606"/>
    </source>
</evidence>
<accession>A0A183I0N4</accession>
<evidence type="ECO:0000256" key="1">
    <source>
        <dbReference type="SAM" id="MobiDB-lite"/>
    </source>
</evidence>
<organism evidence="4">
    <name type="scientific">Onchocerca flexuosa</name>
    <dbReference type="NCBI Taxonomy" id="387005"/>
    <lineage>
        <taxon>Eukaryota</taxon>
        <taxon>Metazoa</taxon>
        <taxon>Ecdysozoa</taxon>
        <taxon>Nematoda</taxon>
        <taxon>Chromadorea</taxon>
        <taxon>Rhabditida</taxon>
        <taxon>Spirurina</taxon>
        <taxon>Spiruromorpha</taxon>
        <taxon>Filarioidea</taxon>
        <taxon>Onchocercidae</taxon>
        <taxon>Onchocerca</taxon>
    </lineage>
</organism>
<name>A0A183I0N4_9BILA</name>
<protein>
    <submittedName>
        <fullName evidence="4">Transmembrane protein</fullName>
    </submittedName>
</protein>
<reference evidence="4" key="1">
    <citation type="submission" date="2016-06" db="UniProtKB">
        <authorList>
            <consortium name="WormBaseParasite"/>
        </authorList>
    </citation>
    <scope>IDENTIFICATION</scope>
</reference>
<evidence type="ECO:0000313" key="4">
    <source>
        <dbReference type="WBParaSite" id="OFLC_0001329701-mRNA-1"/>
    </source>
</evidence>
<feature type="region of interest" description="Disordered" evidence="1">
    <location>
        <begin position="1"/>
        <end position="32"/>
    </location>
</feature>
<dbReference type="Proteomes" id="UP000267606">
    <property type="component" value="Unassembled WGS sequence"/>
</dbReference>
<sequence length="78" mass="7967">MFESANLSRRMDNYDSSGQEAHRGCHKIKSTNGGCTTTGRSACVGVKQAAAVASSIAVAVVAIVVSSKSISSCNSVES</sequence>
<proteinExistence type="predicted"/>
<dbReference type="EMBL" id="UZAJ01040130">
    <property type="protein sequence ID" value="VDP13388.1"/>
    <property type="molecule type" value="Genomic_DNA"/>
</dbReference>
<reference evidence="2 3" key="2">
    <citation type="submission" date="2018-11" db="EMBL/GenBank/DDBJ databases">
        <authorList>
            <consortium name="Pathogen Informatics"/>
        </authorList>
    </citation>
    <scope>NUCLEOTIDE SEQUENCE [LARGE SCALE GENOMIC DNA]</scope>
</reference>
<keyword evidence="3" id="KW-1185">Reference proteome</keyword>